<comment type="caution">
    <text evidence="1">The sequence shown here is derived from an EMBL/GenBank/DDBJ whole genome shotgun (WGS) entry which is preliminary data.</text>
</comment>
<reference evidence="1 2" key="1">
    <citation type="submission" date="2019-08" db="EMBL/GenBank/DDBJ databases">
        <title>Seonamhaeicola sediminis sp. nov., isolated from marine sediment.</title>
        <authorList>
            <person name="Cao W.R."/>
        </authorList>
    </citation>
    <scope>NUCLEOTIDE SEQUENCE [LARGE SCALE GENOMIC DNA]</scope>
    <source>
        <strain evidence="1 2">1505</strain>
    </source>
</reference>
<organism evidence="1 2">
    <name type="scientific">Seonamhaeicola maritimus</name>
    <dbReference type="NCBI Taxonomy" id="2591822"/>
    <lineage>
        <taxon>Bacteria</taxon>
        <taxon>Pseudomonadati</taxon>
        <taxon>Bacteroidota</taxon>
        <taxon>Flavobacteriia</taxon>
        <taxon>Flavobacteriales</taxon>
        <taxon>Flavobacteriaceae</taxon>
    </lineage>
</organism>
<dbReference type="Proteomes" id="UP000321080">
    <property type="component" value="Unassembled WGS sequence"/>
</dbReference>
<keyword evidence="2" id="KW-1185">Reference proteome</keyword>
<dbReference type="EMBL" id="VRKQ01000021">
    <property type="protein sequence ID" value="TXG34748.1"/>
    <property type="molecule type" value="Genomic_DNA"/>
</dbReference>
<dbReference type="PROSITE" id="PS51257">
    <property type="entry name" value="PROKAR_LIPOPROTEIN"/>
    <property type="match status" value="1"/>
</dbReference>
<dbReference type="Pfam" id="PF20583">
    <property type="entry name" value="DUF6786"/>
    <property type="match status" value="1"/>
</dbReference>
<gene>
    <name evidence="1" type="ORF">FUA22_17725</name>
</gene>
<dbReference type="RefSeq" id="WP_147769941.1">
    <property type="nucleotide sequence ID" value="NZ_VRKQ01000021.1"/>
</dbReference>
<protein>
    <recommendedName>
        <fullName evidence="3">Lipoprotein</fullName>
    </recommendedName>
</protein>
<accession>A0A5C7GDV3</accession>
<name>A0A5C7GDV3_9FLAO</name>
<dbReference type="AlphaFoldDB" id="A0A5C7GDV3"/>
<evidence type="ECO:0000313" key="1">
    <source>
        <dbReference type="EMBL" id="TXG34748.1"/>
    </source>
</evidence>
<dbReference type="OrthoDB" id="1113889at2"/>
<proteinExistence type="predicted"/>
<evidence type="ECO:0000313" key="2">
    <source>
        <dbReference type="Proteomes" id="UP000321080"/>
    </source>
</evidence>
<sequence>MKHLFYILFFFLFIISCSSSTKKNYNYYYNLVKDQHEIVELVSNGGNSRILISPFHQGRILTSTYNNVEGISNGWINEEGLTDLNKSIGGEERLWIGPLGSQFSFYFQQIEPIHDDNWKVPSTMESEPYTLIYKDENHVELSKSMNLTNFVGTEFNLEVHRKISILRQEIIQKNLNIKLKNSTKHVAFETNHKLTNLDTTAWVKEKGLLGLWSAGMYPGDDSVVIIPLKNDGKKPDILTYLATIDSTRFIVKKNTVLFKVDGKYRSKIGIPPEFAPNIYGCYSKSKNKLTIVEYKKENDLWYSNSFVSIQEEPFQGEAIPIYNNSENFYELESNAPLKILSHGETTSHWHRVYHFSDSSEKLNKISQSLLHIDLNDIKLNAN</sequence>
<dbReference type="InterPro" id="IPR046713">
    <property type="entry name" value="DUF6786"/>
</dbReference>
<evidence type="ECO:0008006" key="3">
    <source>
        <dbReference type="Google" id="ProtNLM"/>
    </source>
</evidence>